<proteinExistence type="predicted"/>
<protein>
    <submittedName>
        <fullName evidence="1">Uncharacterized protein</fullName>
    </submittedName>
</protein>
<gene>
    <name evidence="1" type="ORF">LCGC14_1498240</name>
</gene>
<dbReference type="EMBL" id="LAZR01010841">
    <property type="protein sequence ID" value="KKM64750.1"/>
    <property type="molecule type" value="Genomic_DNA"/>
</dbReference>
<name>A0A0F9LKI1_9ZZZZ</name>
<reference evidence="1" key="1">
    <citation type="journal article" date="2015" name="Nature">
        <title>Complex archaea that bridge the gap between prokaryotes and eukaryotes.</title>
        <authorList>
            <person name="Spang A."/>
            <person name="Saw J.H."/>
            <person name="Jorgensen S.L."/>
            <person name="Zaremba-Niedzwiedzka K."/>
            <person name="Martijn J."/>
            <person name="Lind A.E."/>
            <person name="van Eijk R."/>
            <person name="Schleper C."/>
            <person name="Guy L."/>
            <person name="Ettema T.J."/>
        </authorList>
    </citation>
    <scope>NUCLEOTIDE SEQUENCE</scope>
</reference>
<sequence>MTKYEENAILRLHSLDGLDPCNLAQMYTPAEIAEGCLMTRGEAVLLATLHGCTEGALYDVIGRQDDYLAFDVARALGCDQVTR</sequence>
<dbReference type="AlphaFoldDB" id="A0A0F9LKI1"/>
<organism evidence="1">
    <name type="scientific">marine sediment metagenome</name>
    <dbReference type="NCBI Taxonomy" id="412755"/>
    <lineage>
        <taxon>unclassified sequences</taxon>
        <taxon>metagenomes</taxon>
        <taxon>ecological metagenomes</taxon>
    </lineage>
</organism>
<accession>A0A0F9LKI1</accession>
<comment type="caution">
    <text evidence="1">The sequence shown here is derived from an EMBL/GenBank/DDBJ whole genome shotgun (WGS) entry which is preliminary data.</text>
</comment>
<evidence type="ECO:0000313" key="1">
    <source>
        <dbReference type="EMBL" id="KKM64750.1"/>
    </source>
</evidence>